<keyword evidence="4" id="KW-1185">Reference proteome</keyword>
<dbReference type="Pfam" id="PF03432">
    <property type="entry name" value="Relaxase"/>
    <property type="match status" value="1"/>
</dbReference>
<evidence type="ECO:0000259" key="2">
    <source>
        <dbReference type="Pfam" id="PF03432"/>
    </source>
</evidence>
<feature type="domain" description="MobA/VirD2-like nuclease" evidence="2">
    <location>
        <begin position="17"/>
        <end position="147"/>
    </location>
</feature>
<dbReference type="EMBL" id="RMBX01000007">
    <property type="protein sequence ID" value="RPD40619.1"/>
    <property type="molecule type" value="Genomic_DNA"/>
</dbReference>
<proteinExistence type="predicted"/>
<reference evidence="4" key="1">
    <citation type="submission" date="2018-11" db="EMBL/GenBank/DDBJ databases">
        <title>Chitinophaga lutea sp.nov., isolate from arsenic contaminated soil.</title>
        <authorList>
            <person name="Zong Y."/>
        </authorList>
    </citation>
    <scope>NUCLEOTIDE SEQUENCE [LARGE SCALE GENOMIC DNA]</scope>
    <source>
        <strain evidence="4">YLT18</strain>
    </source>
</reference>
<keyword evidence="1" id="KW-0175">Coiled coil</keyword>
<protein>
    <submittedName>
        <fullName evidence="3">Relaxase</fullName>
    </submittedName>
</protein>
<evidence type="ECO:0000313" key="4">
    <source>
        <dbReference type="Proteomes" id="UP000279089"/>
    </source>
</evidence>
<accession>A0A3N4MLZ8</accession>
<dbReference type="InterPro" id="IPR005094">
    <property type="entry name" value="Endonuclease_MobA/VirD2"/>
</dbReference>
<sequence length="322" mass="37623">MIARGRRRGNGSQLATYLLNKADNDNVRLFQIRGTSQPNDLRLSLLEMSLTSELTKSDKGLYHAQICPAYGEDKRMTEADWLRAVEIWEEETGFTGQKRALVFHEKNGRIHLHCVWECYDHERGIMKSDSFSRLAQDRARQRMEREFDHQRTSIRNPNRPIMKEYLTEIWQQTASADDFMRTIAGKGYVIASGTRRPFMVVDKTGQSFDLVRYLDGIITKEVRERFKTVKLPREAVAIEAVRKKAQRAKAISNDNAKDEQNREKVYTMQGRFQQQADQSQEQLKKVVAAMDAKEAKKKAIQEKIMQERLERAKRFRENEQDM</sequence>
<dbReference type="OrthoDB" id="1826980at2"/>
<gene>
    <name evidence="3" type="ORF">EG028_15080</name>
</gene>
<organism evidence="3 4">
    <name type="scientific">Chitinophaga barathri</name>
    <dbReference type="NCBI Taxonomy" id="1647451"/>
    <lineage>
        <taxon>Bacteria</taxon>
        <taxon>Pseudomonadati</taxon>
        <taxon>Bacteroidota</taxon>
        <taxon>Chitinophagia</taxon>
        <taxon>Chitinophagales</taxon>
        <taxon>Chitinophagaceae</taxon>
        <taxon>Chitinophaga</taxon>
    </lineage>
</organism>
<feature type="coiled-coil region" evidence="1">
    <location>
        <begin position="276"/>
        <end position="310"/>
    </location>
</feature>
<evidence type="ECO:0000313" key="3">
    <source>
        <dbReference type="EMBL" id="RPD40619.1"/>
    </source>
</evidence>
<dbReference type="Proteomes" id="UP000279089">
    <property type="component" value="Unassembled WGS sequence"/>
</dbReference>
<evidence type="ECO:0000256" key="1">
    <source>
        <dbReference type="SAM" id="Coils"/>
    </source>
</evidence>
<comment type="caution">
    <text evidence="3">The sequence shown here is derived from an EMBL/GenBank/DDBJ whole genome shotgun (WGS) entry which is preliminary data.</text>
</comment>
<dbReference type="AlphaFoldDB" id="A0A3N4MLZ8"/>
<name>A0A3N4MLZ8_9BACT</name>